<keyword evidence="2" id="KW-1185">Reference proteome</keyword>
<reference evidence="1 2" key="1">
    <citation type="submission" date="2017-03" db="EMBL/GenBank/DDBJ databases">
        <authorList>
            <person name="Afonso C.L."/>
            <person name="Miller P.J."/>
            <person name="Scott M.A."/>
            <person name="Spackman E."/>
            <person name="Goraichik I."/>
            <person name="Dimitrov K.M."/>
            <person name="Suarez D.L."/>
            <person name="Swayne D.E."/>
        </authorList>
    </citation>
    <scope>NUCLEOTIDE SEQUENCE [LARGE SCALE GENOMIC DNA]</scope>
    <source>
        <strain evidence="1">PRJEB14757</strain>
    </source>
</reference>
<dbReference type="STRING" id="1246637.MTBBW1_2380011"/>
<dbReference type="AlphaFoldDB" id="A0A1W1HDW8"/>
<organism evidence="1 2">
    <name type="scientific">Desulfamplus magnetovallimortis</name>
    <dbReference type="NCBI Taxonomy" id="1246637"/>
    <lineage>
        <taxon>Bacteria</taxon>
        <taxon>Pseudomonadati</taxon>
        <taxon>Thermodesulfobacteriota</taxon>
        <taxon>Desulfobacteria</taxon>
        <taxon>Desulfobacterales</taxon>
        <taxon>Desulfobacteraceae</taxon>
        <taxon>Desulfamplus</taxon>
    </lineage>
</organism>
<evidence type="ECO:0000313" key="2">
    <source>
        <dbReference type="Proteomes" id="UP000191931"/>
    </source>
</evidence>
<gene>
    <name evidence="1" type="ORF">MTBBW1_2380011</name>
</gene>
<dbReference type="EMBL" id="FWEV01000155">
    <property type="protein sequence ID" value="SLM30687.1"/>
    <property type="molecule type" value="Genomic_DNA"/>
</dbReference>
<protein>
    <submittedName>
        <fullName evidence="1">Uncharacterized protein</fullName>
    </submittedName>
</protein>
<proteinExistence type="predicted"/>
<dbReference type="Proteomes" id="UP000191931">
    <property type="component" value="Unassembled WGS sequence"/>
</dbReference>
<accession>A0A1W1HDW8</accession>
<sequence length="52" mass="6064">MLVIKNQFLNAHFTLFSLRQNIEKKIEIYNRRGKNRGASLPGDCYCPGYFTP</sequence>
<name>A0A1W1HDW8_9BACT</name>
<evidence type="ECO:0000313" key="1">
    <source>
        <dbReference type="EMBL" id="SLM30687.1"/>
    </source>
</evidence>